<reference evidence="2 3" key="1">
    <citation type="submission" date="2011-02" db="EMBL/GenBank/DDBJ databases">
        <title>The Genome Sequence of Sphaeroforma arctica JP610.</title>
        <authorList>
            <consortium name="The Broad Institute Genome Sequencing Platform"/>
            <person name="Russ C."/>
            <person name="Cuomo C."/>
            <person name="Young S.K."/>
            <person name="Zeng Q."/>
            <person name="Gargeya S."/>
            <person name="Alvarado L."/>
            <person name="Berlin A."/>
            <person name="Chapman S.B."/>
            <person name="Chen Z."/>
            <person name="Freedman E."/>
            <person name="Gellesch M."/>
            <person name="Goldberg J."/>
            <person name="Griggs A."/>
            <person name="Gujja S."/>
            <person name="Heilman E."/>
            <person name="Heiman D."/>
            <person name="Howarth C."/>
            <person name="Mehta T."/>
            <person name="Neiman D."/>
            <person name="Pearson M."/>
            <person name="Roberts A."/>
            <person name="Saif S."/>
            <person name="Shea T."/>
            <person name="Shenoy N."/>
            <person name="Sisk P."/>
            <person name="Stolte C."/>
            <person name="Sykes S."/>
            <person name="White J."/>
            <person name="Yandava C."/>
            <person name="Burger G."/>
            <person name="Gray M.W."/>
            <person name="Holland P.W.H."/>
            <person name="King N."/>
            <person name="Lang F.B.F."/>
            <person name="Roger A.J."/>
            <person name="Ruiz-Trillo I."/>
            <person name="Haas B."/>
            <person name="Nusbaum C."/>
            <person name="Birren B."/>
        </authorList>
    </citation>
    <scope>NUCLEOTIDE SEQUENCE [LARGE SCALE GENOMIC DNA]</scope>
    <source>
        <strain evidence="2 3">JP610</strain>
    </source>
</reference>
<dbReference type="RefSeq" id="XP_014146607.1">
    <property type="nucleotide sequence ID" value="XM_014291132.1"/>
</dbReference>
<protein>
    <recommendedName>
        <fullName evidence="1">RGS domain-containing protein</fullName>
    </recommendedName>
</protein>
<gene>
    <name evidence="2" type="ORF">SARC_14735</name>
</gene>
<dbReference type="GeneID" id="25915239"/>
<accession>A0A0L0F7K9</accession>
<sequence>MVRATWLQAPRHSLLLILMDKEGYFTFYDFLKSEYATENLEFWTRMELLFTGKTRKEVLETGVSVLMGFDNDSINIQDSLRNEVVSVLSHMAQENIHDDKRLSRSAAVSRHNSIDEFTSDIKLYGQ</sequence>
<evidence type="ECO:0000313" key="2">
    <source>
        <dbReference type="EMBL" id="KNC72705.1"/>
    </source>
</evidence>
<organism evidence="2 3">
    <name type="scientific">Sphaeroforma arctica JP610</name>
    <dbReference type="NCBI Taxonomy" id="667725"/>
    <lineage>
        <taxon>Eukaryota</taxon>
        <taxon>Ichthyosporea</taxon>
        <taxon>Ichthyophonida</taxon>
        <taxon>Sphaeroforma</taxon>
    </lineage>
</organism>
<dbReference type="InterPro" id="IPR044926">
    <property type="entry name" value="RGS_subdomain_2"/>
</dbReference>
<proteinExistence type="predicted"/>
<dbReference type="AlphaFoldDB" id="A0A0L0F7K9"/>
<keyword evidence="3" id="KW-1185">Reference proteome</keyword>
<name>A0A0L0F7K9_9EUKA</name>
<dbReference type="EMBL" id="KQ246626">
    <property type="protein sequence ID" value="KNC72705.1"/>
    <property type="molecule type" value="Genomic_DNA"/>
</dbReference>
<dbReference type="SUPFAM" id="SSF48097">
    <property type="entry name" value="Regulator of G-protein signaling, RGS"/>
    <property type="match status" value="1"/>
</dbReference>
<dbReference type="InterPro" id="IPR016137">
    <property type="entry name" value="RGS"/>
</dbReference>
<dbReference type="InterPro" id="IPR036305">
    <property type="entry name" value="RGS_sf"/>
</dbReference>
<evidence type="ECO:0000259" key="1">
    <source>
        <dbReference type="PROSITE" id="PS50132"/>
    </source>
</evidence>
<feature type="non-terminal residue" evidence="2">
    <location>
        <position position="126"/>
    </location>
</feature>
<dbReference type="Pfam" id="PF00615">
    <property type="entry name" value="RGS"/>
    <property type="match status" value="1"/>
</dbReference>
<dbReference type="Proteomes" id="UP000054560">
    <property type="component" value="Unassembled WGS sequence"/>
</dbReference>
<dbReference type="Gene3D" id="1.10.167.10">
    <property type="entry name" value="Regulator of G-protein Signalling 4, domain 2"/>
    <property type="match status" value="1"/>
</dbReference>
<dbReference type="PROSITE" id="PS50132">
    <property type="entry name" value="RGS"/>
    <property type="match status" value="1"/>
</dbReference>
<feature type="domain" description="RGS" evidence="1">
    <location>
        <begin position="13"/>
        <end position="69"/>
    </location>
</feature>
<dbReference type="OrthoDB" id="10007451at2759"/>
<evidence type="ECO:0000313" key="3">
    <source>
        <dbReference type="Proteomes" id="UP000054560"/>
    </source>
</evidence>